<keyword evidence="2" id="KW-0804">Transcription</keyword>
<dbReference type="InterPro" id="IPR018060">
    <property type="entry name" value="HTH_AraC"/>
</dbReference>
<dbReference type="Gene3D" id="3.40.50.880">
    <property type="match status" value="1"/>
</dbReference>
<dbReference type="PANTHER" id="PTHR43130">
    <property type="entry name" value="ARAC-FAMILY TRANSCRIPTIONAL REGULATOR"/>
    <property type="match status" value="1"/>
</dbReference>
<dbReference type="PROSITE" id="PS01124">
    <property type="entry name" value="HTH_ARAC_FAMILY_2"/>
    <property type="match status" value="1"/>
</dbReference>
<dbReference type="InterPro" id="IPR002818">
    <property type="entry name" value="DJ-1/PfpI"/>
</dbReference>
<accession>A0ABS5YR03</accession>
<dbReference type="InterPro" id="IPR029062">
    <property type="entry name" value="Class_I_gatase-like"/>
</dbReference>
<dbReference type="SUPFAM" id="SSF52317">
    <property type="entry name" value="Class I glutamine amidotransferase-like"/>
    <property type="match status" value="1"/>
</dbReference>
<dbReference type="SUPFAM" id="SSF46689">
    <property type="entry name" value="Homeodomain-like"/>
    <property type="match status" value="2"/>
</dbReference>
<sequence length="314" mass="33688">MRVHVLVLPAVNLLDLSGPIQVLHTAGHYEIGFVAARPRERSAQGLALADLGPLPAVEAGDLVLVPGPDLTRQVDVDPGTIEWIRRAAAAGASFVSICTGALVLGEAGLLDGRRCTSHWSVIEPMRQRYPAARVDDGVLFVRDGPVATSAGVASGIDLALALVEDDLGPAAAATVARELVVYARRNGSSAPMSPFLERRAHLDPLVHRVQQLLAGDFAAPHTLDDLARAVHVSVRALTGAFVAATGVTPLQYQQDLRLGHAEMLLRTTGHPIERIARDCGWGDARHFRRLFAERHGTSPREYRRTDTTNRAAHA</sequence>
<keyword evidence="5" id="KW-1185">Reference proteome</keyword>
<name>A0ABS5YR03_9ACTN</name>
<gene>
    <name evidence="4" type="ORF">KOI35_16725</name>
</gene>
<evidence type="ECO:0000259" key="3">
    <source>
        <dbReference type="PROSITE" id="PS01124"/>
    </source>
</evidence>
<dbReference type="RefSeq" id="WP_215788381.1">
    <property type="nucleotide sequence ID" value="NZ_JAHKKG010000005.1"/>
</dbReference>
<protein>
    <submittedName>
        <fullName evidence="4">Helix-turn-helix domain-containing protein</fullName>
    </submittedName>
</protein>
<evidence type="ECO:0000256" key="1">
    <source>
        <dbReference type="ARBA" id="ARBA00023015"/>
    </source>
</evidence>
<evidence type="ECO:0000313" key="4">
    <source>
        <dbReference type="EMBL" id="MBU2665149.1"/>
    </source>
</evidence>
<evidence type="ECO:0000256" key="2">
    <source>
        <dbReference type="ARBA" id="ARBA00023163"/>
    </source>
</evidence>
<dbReference type="Proteomes" id="UP001519654">
    <property type="component" value="Unassembled WGS sequence"/>
</dbReference>
<feature type="domain" description="HTH araC/xylS-type" evidence="3">
    <location>
        <begin position="207"/>
        <end position="305"/>
    </location>
</feature>
<reference evidence="4 5" key="1">
    <citation type="submission" date="2021-06" db="EMBL/GenBank/DDBJ databases">
        <title>Actinoplanes lichenicola sp. nov., and Actinoplanes ovalisporus sp. nov., isolated from lichen in Thailand.</title>
        <authorList>
            <person name="Saeng-In P."/>
            <person name="Kanchanasin P."/>
            <person name="Yuki M."/>
            <person name="Kudo T."/>
            <person name="Ohkuma M."/>
            <person name="Phongsopitanun W."/>
            <person name="Tanasupawat S."/>
        </authorList>
    </citation>
    <scope>NUCLEOTIDE SEQUENCE [LARGE SCALE GENOMIC DNA]</scope>
    <source>
        <strain evidence="4 5">NBRC 110975</strain>
    </source>
</reference>
<evidence type="ECO:0000313" key="5">
    <source>
        <dbReference type="Proteomes" id="UP001519654"/>
    </source>
</evidence>
<keyword evidence="1" id="KW-0805">Transcription regulation</keyword>
<dbReference type="Gene3D" id="1.10.10.60">
    <property type="entry name" value="Homeodomain-like"/>
    <property type="match status" value="2"/>
</dbReference>
<proteinExistence type="predicted"/>
<dbReference type="PANTHER" id="PTHR43130:SF3">
    <property type="entry name" value="HTH-TYPE TRANSCRIPTIONAL REGULATOR RV1931C"/>
    <property type="match status" value="1"/>
</dbReference>
<dbReference type="CDD" id="cd03137">
    <property type="entry name" value="GATase1_AraC_1"/>
    <property type="match status" value="1"/>
</dbReference>
<dbReference type="Pfam" id="PF12833">
    <property type="entry name" value="HTH_18"/>
    <property type="match status" value="1"/>
</dbReference>
<organism evidence="4 5">
    <name type="scientific">Paractinoplanes bogorensis</name>
    <dbReference type="NCBI Taxonomy" id="1610840"/>
    <lineage>
        <taxon>Bacteria</taxon>
        <taxon>Bacillati</taxon>
        <taxon>Actinomycetota</taxon>
        <taxon>Actinomycetes</taxon>
        <taxon>Micromonosporales</taxon>
        <taxon>Micromonosporaceae</taxon>
        <taxon>Paractinoplanes</taxon>
    </lineage>
</organism>
<dbReference type="SMART" id="SM00342">
    <property type="entry name" value="HTH_ARAC"/>
    <property type="match status" value="1"/>
</dbReference>
<comment type="caution">
    <text evidence="4">The sequence shown here is derived from an EMBL/GenBank/DDBJ whole genome shotgun (WGS) entry which is preliminary data.</text>
</comment>
<dbReference type="InterPro" id="IPR052158">
    <property type="entry name" value="INH-QAR"/>
</dbReference>
<dbReference type="Pfam" id="PF01965">
    <property type="entry name" value="DJ-1_PfpI"/>
    <property type="match status" value="1"/>
</dbReference>
<dbReference type="InterPro" id="IPR009057">
    <property type="entry name" value="Homeodomain-like_sf"/>
</dbReference>
<dbReference type="EMBL" id="JAHKKG010000005">
    <property type="protein sequence ID" value="MBU2665149.1"/>
    <property type="molecule type" value="Genomic_DNA"/>
</dbReference>